<evidence type="ECO:0000256" key="3">
    <source>
        <dbReference type="ARBA" id="ARBA00005300"/>
    </source>
</evidence>
<evidence type="ECO:0000259" key="12">
    <source>
        <dbReference type="PROSITE" id="PS50879"/>
    </source>
</evidence>
<dbReference type="InterPro" id="IPR050092">
    <property type="entry name" value="RNase_H"/>
</dbReference>
<evidence type="ECO:0000256" key="4">
    <source>
        <dbReference type="ARBA" id="ARBA00011245"/>
    </source>
</evidence>
<feature type="region of interest" description="Disordered" evidence="11">
    <location>
        <begin position="98"/>
        <end position="150"/>
    </location>
</feature>
<proteinExistence type="inferred from homology"/>
<protein>
    <recommendedName>
        <fullName evidence="5">ribonuclease H</fullName>
        <ecNumber evidence="5">3.1.26.4</ecNumber>
    </recommendedName>
</protein>
<dbReference type="GO" id="GO:0046872">
    <property type="term" value="F:metal ion binding"/>
    <property type="evidence" value="ECO:0007669"/>
    <property type="project" value="UniProtKB-KW"/>
</dbReference>
<keyword evidence="8" id="KW-0255">Endonuclease</keyword>
<dbReference type="EC" id="3.1.26.4" evidence="5"/>
<dbReference type="GO" id="GO:0003676">
    <property type="term" value="F:nucleic acid binding"/>
    <property type="evidence" value="ECO:0007669"/>
    <property type="project" value="InterPro"/>
</dbReference>
<dbReference type="InterPro" id="IPR012337">
    <property type="entry name" value="RNaseH-like_sf"/>
</dbReference>
<keyword evidence="7" id="KW-0479">Metal-binding</keyword>
<dbReference type="EMBL" id="MK838116">
    <property type="protein sequence ID" value="QDH47183.1"/>
    <property type="molecule type" value="Genomic_DNA"/>
</dbReference>
<dbReference type="Proteomes" id="UP000318420">
    <property type="component" value="Segment"/>
</dbReference>
<dbReference type="InterPro" id="IPR002156">
    <property type="entry name" value="RNaseH_domain"/>
</dbReference>
<evidence type="ECO:0000256" key="8">
    <source>
        <dbReference type="ARBA" id="ARBA00022759"/>
    </source>
</evidence>
<dbReference type="GO" id="GO:0043137">
    <property type="term" value="P:DNA replication, removal of RNA primer"/>
    <property type="evidence" value="ECO:0007669"/>
    <property type="project" value="TreeGrafter"/>
</dbReference>
<comment type="subunit">
    <text evidence="4">Monomer.</text>
</comment>
<evidence type="ECO:0000313" key="14">
    <source>
        <dbReference type="Proteomes" id="UP000318420"/>
    </source>
</evidence>
<dbReference type="InterPro" id="IPR022892">
    <property type="entry name" value="RNaseHI"/>
</dbReference>
<evidence type="ECO:0000256" key="9">
    <source>
        <dbReference type="ARBA" id="ARBA00022801"/>
    </source>
</evidence>
<gene>
    <name evidence="13" type="ORF">LAh10_61</name>
</gene>
<dbReference type="Pfam" id="PF00075">
    <property type="entry name" value="RNase_H"/>
    <property type="match status" value="1"/>
</dbReference>
<evidence type="ECO:0000256" key="6">
    <source>
        <dbReference type="ARBA" id="ARBA00022722"/>
    </source>
</evidence>
<sequence>MHARINGEIKEWGIGYHKTTNNRMEIRAVIFILEQFEEPTKITVFTDSQYTIDAITKWIHGWKRNNWITGAGLPVKNKDLFEKLDALMKLHDVTLSKVRGHSGIPGNEAADKLAGDAARAPTMDDEGFIPPSQQPKPPPGYTPWWKQRKK</sequence>
<evidence type="ECO:0000256" key="1">
    <source>
        <dbReference type="ARBA" id="ARBA00000077"/>
    </source>
</evidence>
<keyword evidence="10" id="KW-0460">Magnesium</keyword>
<reference evidence="13 14" key="1">
    <citation type="submission" date="2019-04" db="EMBL/GenBank/DDBJ databases">
        <title>Novel bacteriophages capable of disrupting biofilms from clinical strains of Aeromonas hydrophila with intrinsic antibiotic resistance.</title>
        <authorList>
            <person name="Kabwe M."/>
            <person name="Brown T.L."/>
            <person name="Speirs L."/>
            <person name="Ku H."/>
            <person name="Leach M."/>
            <person name="Chan H.T."/>
            <person name="Petrovski S."/>
            <person name="Lock P."/>
            <person name="Tucci J."/>
        </authorList>
    </citation>
    <scope>NUCLEOTIDE SEQUENCE [LARGE SCALE GENOMIC DNA]</scope>
</reference>
<keyword evidence="6" id="KW-0540">Nuclease</keyword>
<feature type="domain" description="RNase H type-1" evidence="12">
    <location>
        <begin position="1"/>
        <end position="119"/>
    </location>
</feature>
<comment type="catalytic activity">
    <reaction evidence="1">
        <text>Endonucleolytic cleavage to 5'-phosphomonoester.</text>
        <dbReference type="EC" id="3.1.26.4"/>
    </reaction>
</comment>
<evidence type="ECO:0000313" key="13">
    <source>
        <dbReference type="EMBL" id="QDH47183.1"/>
    </source>
</evidence>
<evidence type="ECO:0000256" key="10">
    <source>
        <dbReference type="ARBA" id="ARBA00022842"/>
    </source>
</evidence>
<evidence type="ECO:0000256" key="11">
    <source>
        <dbReference type="SAM" id="MobiDB-lite"/>
    </source>
</evidence>
<dbReference type="Gene3D" id="3.30.420.10">
    <property type="entry name" value="Ribonuclease H-like superfamily/Ribonuclease H"/>
    <property type="match status" value="1"/>
</dbReference>
<keyword evidence="14" id="KW-1185">Reference proteome</keyword>
<evidence type="ECO:0000256" key="2">
    <source>
        <dbReference type="ARBA" id="ARBA00001946"/>
    </source>
</evidence>
<organism evidence="13 14">
    <name type="scientific">Aeromonas phage LAh10</name>
    <dbReference type="NCBI Taxonomy" id="2591025"/>
    <lineage>
        <taxon>Viruses</taxon>
        <taxon>Duplodnaviria</taxon>
        <taxon>Heunggongvirae</taxon>
        <taxon>Uroviricota</taxon>
        <taxon>Caudoviricetes</taxon>
        <taxon>Chimalliviridae</taxon>
        <taxon>Ludhianavirus</taxon>
        <taxon>Ludhianavirus LAh10</taxon>
    </lineage>
</organism>
<name>A0A514A1M9_9CAUD</name>
<dbReference type="GO" id="GO:0004523">
    <property type="term" value="F:RNA-DNA hybrid ribonuclease activity"/>
    <property type="evidence" value="ECO:0007669"/>
    <property type="project" value="UniProtKB-EC"/>
</dbReference>
<feature type="compositionally biased region" description="Pro residues" evidence="11">
    <location>
        <begin position="132"/>
        <end position="141"/>
    </location>
</feature>
<dbReference type="SUPFAM" id="SSF53098">
    <property type="entry name" value="Ribonuclease H-like"/>
    <property type="match status" value="1"/>
</dbReference>
<dbReference type="InterPro" id="IPR036397">
    <property type="entry name" value="RNaseH_sf"/>
</dbReference>
<comment type="cofactor">
    <cofactor evidence="2">
        <name>Mg(2+)</name>
        <dbReference type="ChEBI" id="CHEBI:18420"/>
    </cofactor>
</comment>
<dbReference type="PROSITE" id="PS50879">
    <property type="entry name" value="RNASE_H_1"/>
    <property type="match status" value="1"/>
</dbReference>
<dbReference type="PANTHER" id="PTHR10642">
    <property type="entry name" value="RIBONUCLEASE H1"/>
    <property type="match status" value="1"/>
</dbReference>
<accession>A0A514A1M9</accession>
<evidence type="ECO:0000256" key="7">
    <source>
        <dbReference type="ARBA" id="ARBA00022723"/>
    </source>
</evidence>
<comment type="similarity">
    <text evidence="3">Belongs to the RNase H family.</text>
</comment>
<dbReference type="PANTHER" id="PTHR10642:SF26">
    <property type="entry name" value="RIBONUCLEASE H1"/>
    <property type="match status" value="1"/>
</dbReference>
<evidence type="ECO:0000256" key="5">
    <source>
        <dbReference type="ARBA" id="ARBA00012180"/>
    </source>
</evidence>
<keyword evidence="9" id="KW-0378">Hydrolase</keyword>
<dbReference type="CDD" id="cd09278">
    <property type="entry name" value="RNase_HI_prokaryote_like"/>
    <property type="match status" value="1"/>
</dbReference>